<feature type="domain" description="Beta-mannosidase-like galactose-binding" evidence="4">
    <location>
        <begin position="825"/>
        <end position="899"/>
    </location>
</feature>
<dbReference type="NCBIfam" id="NF045579">
    <property type="entry name" value="rhamnoside_JR"/>
    <property type="match status" value="1"/>
</dbReference>
<comment type="caution">
    <text evidence="5">The sequence shown here is derived from an EMBL/GenBank/DDBJ whole genome shotgun (WGS) entry which is preliminary data.</text>
</comment>
<dbReference type="PANTHER" id="PTHR43817:SF1">
    <property type="entry name" value="HYDROLASE, FAMILY 43, PUTATIVE (AFU_ORTHOLOGUE AFUA_3G01660)-RELATED"/>
    <property type="match status" value="1"/>
</dbReference>
<name>A0ABW3QBM8_9BACT</name>
<dbReference type="InterPro" id="IPR054593">
    <property type="entry name" value="Beta-mannosidase-like_N2"/>
</dbReference>
<dbReference type="PANTHER" id="PTHR43817">
    <property type="entry name" value="GLYCOSYL HYDROLASE"/>
    <property type="match status" value="1"/>
</dbReference>
<dbReference type="Proteomes" id="UP001597116">
    <property type="component" value="Unassembled WGS sequence"/>
</dbReference>
<evidence type="ECO:0000313" key="5">
    <source>
        <dbReference type="EMBL" id="MFD1143742.1"/>
    </source>
</evidence>
<evidence type="ECO:0000313" key="6">
    <source>
        <dbReference type="Proteomes" id="UP001597116"/>
    </source>
</evidence>
<sequence length="946" mass="105519">MKKPLEWAVRLLFCLTWLQASVVAQGQPVTDQLIRNGFQNPPTQARPKTYWWWLNGHVDTTQLKVEIRAMKEAGIGGVDIFDIGVPAYNNPGNLVKAGPAFMGPESMKAIEMVLREAKRLNMEVGLNLSSSWNAGGSWITPQHAGKSIYVSKQIVAGSSGQPIRLAFPAIPKTDAKGKPLLIEFGADGKPVFHQEIAVVALPVRESNGALDTTRILSLSRYFDPKTEQLNWKVPAGKWEIQRYVCSNSGEPLKLPSPKSMGPIIDHFDSSATRAHFQYFIDRLQPRVGDFRQSALKTLYLASYEATGFVWTPSLPAAFRKLNGYSIDKFLPILFDKTVLNPAQTARFRQDFNRTLSELMIQNHYRKGREIANQYGLLIASEAGGPGPPLHNVPVETLKALGALDVPRGEFWSRYHYYDTDSVDIMWLVKEVAAAAHIYKRRMVEEESFTSFHHWQEGPFDLKSIADRAFCEGMNRVVIHGFSHNPDAGIFPGIVYGAGTHVNTQQTWWSKVKPFNEYLARISHVLQNTDFVADVLYYYGDDVPNFVPPKNTRFRVGPGYDYEIINTDILLNDLSVKNGKLRLSNGATFSVLALGGTATLPPAILKKLNELARKGAVISGPRFSTETPLAHLRKRHIGPDFSYPKSVDSTLDYVHYRQQDTDYYLIRNNTNAWFSTNCSFRQTGKAPEFWNPVTGGITPISIYQQEQAETRLPLTLAPYGSCFIVFKKAKAAPRYSGFAAGQSVPPFEFTPTGIRFFQAGSFSLLEPNKGAEKAITSAITTQELTGPWPVFFPPNWGAPAATTFPRLISWTDSEIPGIRYFSGIGTYQKTFSFSSPVDSLRNERVYLDLGQISEIADVWLNGQHLGITWADPYRFDITKVIKPGENTLKVEVANAWSNRLTGDAITGETFTKTNVSIGYKATPWKQVPLIPSGLLGPVTIQTLKQTP</sequence>
<protein>
    <submittedName>
        <fullName evidence="5">Glycosyl hydrolase</fullName>
    </submittedName>
</protein>
<keyword evidence="6" id="KW-1185">Reference proteome</keyword>
<organism evidence="5 6">
    <name type="scientific">Larkinella insperata</name>
    <dbReference type="NCBI Taxonomy" id="332158"/>
    <lineage>
        <taxon>Bacteria</taxon>
        <taxon>Pseudomonadati</taxon>
        <taxon>Bacteroidota</taxon>
        <taxon>Cytophagia</taxon>
        <taxon>Cytophagales</taxon>
        <taxon>Spirosomataceae</taxon>
        <taxon>Larkinella</taxon>
    </lineage>
</organism>
<evidence type="ECO:0000259" key="4">
    <source>
        <dbReference type="Pfam" id="PF22666"/>
    </source>
</evidence>
<dbReference type="Pfam" id="PF22666">
    <property type="entry name" value="Glyco_hydro_2_N2"/>
    <property type="match status" value="1"/>
</dbReference>
<dbReference type="InterPro" id="IPR008979">
    <property type="entry name" value="Galactose-bd-like_sf"/>
</dbReference>
<dbReference type="RefSeq" id="WP_379884742.1">
    <property type="nucleotide sequence ID" value="NZ_JBHTLP010000018.1"/>
</dbReference>
<dbReference type="Pfam" id="PF17132">
    <property type="entry name" value="Glyco_hydro_106"/>
    <property type="match status" value="2"/>
</dbReference>
<evidence type="ECO:0000256" key="2">
    <source>
        <dbReference type="ARBA" id="ARBA00022801"/>
    </source>
</evidence>
<dbReference type="GO" id="GO:0016787">
    <property type="term" value="F:hydrolase activity"/>
    <property type="evidence" value="ECO:0007669"/>
    <property type="project" value="UniProtKB-KW"/>
</dbReference>
<dbReference type="Gene3D" id="2.60.120.260">
    <property type="entry name" value="Galactose-binding domain-like"/>
    <property type="match status" value="1"/>
</dbReference>
<accession>A0ABW3QBM8</accession>
<evidence type="ECO:0000256" key="1">
    <source>
        <dbReference type="ARBA" id="ARBA00022729"/>
    </source>
</evidence>
<feature type="chain" id="PRO_5045379191" evidence="3">
    <location>
        <begin position="27"/>
        <end position="946"/>
    </location>
</feature>
<keyword evidence="1 3" id="KW-0732">Signal</keyword>
<feature type="signal peptide" evidence="3">
    <location>
        <begin position="1"/>
        <end position="26"/>
    </location>
</feature>
<proteinExistence type="predicted"/>
<dbReference type="SUPFAM" id="SSF49785">
    <property type="entry name" value="Galactose-binding domain-like"/>
    <property type="match status" value="1"/>
</dbReference>
<keyword evidence="2 5" id="KW-0378">Hydrolase</keyword>
<reference evidence="6" key="1">
    <citation type="journal article" date="2019" name="Int. J. Syst. Evol. Microbiol.">
        <title>The Global Catalogue of Microorganisms (GCM) 10K type strain sequencing project: providing services to taxonomists for standard genome sequencing and annotation.</title>
        <authorList>
            <consortium name="The Broad Institute Genomics Platform"/>
            <consortium name="The Broad Institute Genome Sequencing Center for Infectious Disease"/>
            <person name="Wu L."/>
            <person name="Ma J."/>
        </authorList>
    </citation>
    <scope>NUCLEOTIDE SEQUENCE [LARGE SCALE GENOMIC DNA]</scope>
    <source>
        <strain evidence="6">CCUG 55608</strain>
    </source>
</reference>
<evidence type="ECO:0000256" key="3">
    <source>
        <dbReference type="SAM" id="SignalP"/>
    </source>
</evidence>
<dbReference type="EMBL" id="JBHTLP010000018">
    <property type="protein sequence ID" value="MFD1143742.1"/>
    <property type="molecule type" value="Genomic_DNA"/>
</dbReference>
<gene>
    <name evidence="5" type="ORF">ACFQ4C_21620</name>
</gene>